<accession>A0A183BWS2</accession>
<dbReference type="Pfam" id="PF00631">
    <property type="entry name" value="G-gamma"/>
    <property type="match status" value="1"/>
</dbReference>
<feature type="domain" description="G protein gamma" evidence="12">
    <location>
        <begin position="145"/>
        <end position="213"/>
    </location>
</feature>
<dbReference type="InterPro" id="IPR019153">
    <property type="entry name" value="DDRGK_dom-contain"/>
</dbReference>
<evidence type="ECO:0000256" key="9">
    <source>
        <dbReference type="ARBA" id="ARBA00023136"/>
    </source>
</evidence>
<dbReference type="PROSITE" id="PS50058">
    <property type="entry name" value="G_PROTEIN_GAMMA"/>
    <property type="match status" value="1"/>
</dbReference>
<sequence length="213" mass="25946">MMKKRERMKTPTNFYWDKKIGKKKLAKLHAKAEAKALREQDQAEREERKQRAEENRKQEEEKRELEEEEQRKMTEKIKLEKEERERRELEEYMKIKDSFEVQEQEEDIVDRLKTLLLEKRLTGLFDDRGLFVYITDEELHAGCMDIHSVQQAQNVVEQLKREKNIPRRPMSETINDLIRFTQEMQRDDYLFNGFPTDKMNPYRPKSSFQCLIL</sequence>
<dbReference type="GO" id="GO:0031681">
    <property type="term" value="F:G-protein beta-subunit binding"/>
    <property type="evidence" value="ECO:0007669"/>
    <property type="project" value="InterPro"/>
</dbReference>
<dbReference type="Proteomes" id="UP000050741">
    <property type="component" value="Unassembled WGS sequence"/>
</dbReference>
<evidence type="ECO:0000313" key="14">
    <source>
        <dbReference type="WBParaSite" id="GPLIN_000506100"/>
    </source>
</evidence>
<evidence type="ECO:0000256" key="3">
    <source>
        <dbReference type="ARBA" id="ARBA00007431"/>
    </source>
</evidence>
<keyword evidence="10" id="KW-0807">Transducer</keyword>
<comment type="similarity">
    <text evidence="4">Belongs to the DDRGK1 family.</text>
</comment>
<dbReference type="InterPro" id="IPR036390">
    <property type="entry name" value="WH_DNA-bd_sf"/>
</dbReference>
<dbReference type="InterPro" id="IPR001770">
    <property type="entry name" value="G-protein_gamma"/>
</dbReference>
<evidence type="ECO:0000256" key="11">
    <source>
        <dbReference type="SAM" id="MobiDB-lite"/>
    </source>
</evidence>
<comment type="subcellular location">
    <subcellularLocation>
        <location evidence="1">Cell membrane</location>
    </subcellularLocation>
    <subcellularLocation>
        <location evidence="2">Endoplasmic reticulum membrane</location>
        <topology evidence="2">Single-pass membrane protein</topology>
    </subcellularLocation>
</comment>
<keyword evidence="6" id="KW-1003">Cell membrane</keyword>
<dbReference type="InterPro" id="IPR036388">
    <property type="entry name" value="WH-like_DNA-bd_sf"/>
</dbReference>
<evidence type="ECO:0000256" key="4">
    <source>
        <dbReference type="ARBA" id="ARBA00009829"/>
    </source>
</evidence>
<dbReference type="GO" id="GO:0005789">
    <property type="term" value="C:endoplasmic reticulum membrane"/>
    <property type="evidence" value="ECO:0007669"/>
    <property type="project" value="UniProtKB-SubCell"/>
</dbReference>
<dbReference type="SUPFAM" id="SSF46785">
    <property type="entry name" value="Winged helix' DNA-binding domain"/>
    <property type="match status" value="1"/>
</dbReference>
<keyword evidence="8" id="KW-1133">Transmembrane helix</keyword>
<dbReference type="Gene3D" id="4.10.260.10">
    <property type="entry name" value="Transducin (heterotrimeric G protein), gamma chain"/>
    <property type="match status" value="1"/>
</dbReference>
<evidence type="ECO:0000256" key="2">
    <source>
        <dbReference type="ARBA" id="ARBA00004389"/>
    </source>
</evidence>
<dbReference type="InterPro" id="IPR015898">
    <property type="entry name" value="G-protein_gamma-like_dom"/>
</dbReference>
<comment type="similarity">
    <text evidence="3">Belongs to the G protein gamma family.</text>
</comment>
<name>A0A183BWS2_GLOPA</name>
<dbReference type="PANTHER" id="PTHR13809">
    <property type="entry name" value="GUANINE NUCLEOTIDE-BINDING PROTEIN GAMMA SUBUNIT"/>
    <property type="match status" value="1"/>
</dbReference>
<keyword evidence="13" id="KW-1185">Reference proteome</keyword>
<feature type="region of interest" description="Disordered" evidence="11">
    <location>
        <begin position="27"/>
        <end position="72"/>
    </location>
</feature>
<evidence type="ECO:0000256" key="8">
    <source>
        <dbReference type="ARBA" id="ARBA00022989"/>
    </source>
</evidence>
<feature type="compositionally biased region" description="Basic and acidic residues" evidence="11">
    <location>
        <begin position="30"/>
        <end position="72"/>
    </location>
</feature>
<evidence type="ECO:0000259" key="12">
    <source>
        <dbReference type="PROSITE" id="PS50058"/>
    </source>
</evidence>
<evidence type="ECO:0000256" key="1">
    <source>
        <dbReference type="ARBA" id="ARBA00004236"/>
    </source>
</evidence>
<reference evidence="13" key="1">
    <citation type="submission" date="2013-12" db="EMBL/GenBank/DDBJ databases">
        <authorList>
            <person name="Aslett M."/>
        </authorList>
    </citation>
    <scope>NUCLEOTIDE SEQUENCE [LARGE SCALE GENOMIC DNA]</scope>
    <source>
        <strain evidence="13">Lindley</strain>
    </source>
</reference>
<evidence type="ECO:0000256" key="6">
    <source>
        <dbReference type="ARBA" id="ARBA00022475"/>
    </source>
</evidence>
<dbReference type="InterPro" id="IPR036284">
    <property type="entry name" value="GGL_sf"/>
</dbReference>
<dbReference type="SMART" id="SM00224">
    <property type="entry name" value="GGL"/>
    <property type="match status" value="1"/>
</dbReference>
<dbReference type="AlphaFoldDB" id="A0A183BWS2"/>
<dbReference type="Pfam" id="PF09756">
    <property type="entry name" value="DDRGK"/>
    <property type="match status" value="1"/>
</dbReference>
<evidence type="ECO:0000256" key="5">
    <source>
        <dbReference type="ARBA" id="ARBA00018218"/>
    </source>
</evidence>
<dbReference type="WBParaSite" id="GPLIN_000506100">
    <property type="protein sequence ID" value="GPLIN_000506100"/>
    <property type="gene ID" value="GPLIN_000506100"/>
</dbReference>
<dbReference type="Gene3D" id="1.10.10.10">
    <property type="entry name" value="Winged helix-like DNA-binding domain superfamily/Winged helix DNA-binding domain"/>
    <property type="match status" value="1"/>
</dbReference>
<dbReference type="GO" id="GO:0005834">
    <property type="term" value="C:heterotrimeric G-protein complex"/>
    <property type="evidence" value="ECO:0007669"/>
    <property type="project" value="InterPro"/>
</dbReference>
<dbReference type="GO" id="GO:0007186">
    <property type="term" value="P:G protein-coupled receptor signaling pathway"/>
    <property type="evidence" value="ECO:0007669"/>
    <property type="project" value="InterPro"/>
</dbReference>
<evidence type="ECO:0000313" key="13">
    <source>
        <dbReference type="Proteomes" id="UP000050741"/>
    </source>
</evidence>
<reference evidence="14" key="3">
    <citation type="submission" date="2016-06" db="UniProtKB">
        <authorList>
            <consortium name="WormBaseParasite"/>
        </authorList>
    </citation>
    <scope>IDENTIFICATION</scope>
</reference>
<keyword evidence="7" id="KW-0812">Transmembrane</keyword>
<organism evidence="13 14">
    <name type="scientific">Globodera pallida</name>
    <name type="common">Potato cyst nematode worm</name>
    <name type="synonym">Heterodera pallida</name>
    <dbReference type="NCBI Taxonomy" id="36090"/>
    <lineage>
        <taxon>Eukaryota</taxon>
        <taxon>Metazoa</taxon>
        <taxon>Ecdysozoa</taxon>
        <taxon>Nematoda</taxon>
        <taxon>Chromadorea</taxon>
        <taxon>Rhabditida</taxon>
        <taxon>Tylenchina</taxon>
        <taxon>Tylenchomorpha</taxon>
        <taxon>Tylenchoidea</taxon>
        <taxon>Heteroderidae</taxon>
        <taxon>Heteroderinae</taxon>
        <taxon>Globodera</taxon>
    </lineage>
</organism>
<dbReference type="SMART" id="SM01224">
    <property type="entry name" value="G_gamma"/>
    <property type="match status" value="1"/>
</dbReference>
<protein>
    <recommendedName>
        <fullName evidence="5">DDRGK domain-containing protein 1</fullName>
    </recommendedName>
</protein>
<dbReference type="SUPFAM" id="SSF48670">
    <property type="entry name" value="Transducin (heterotrimeric G protein), gamma chain"/>
    <property type="match status" value="1"/>
</dbReference>
<keyword evidence="9" id="KW-0472">Membrane</keyword>
<reference evidence="13" key="2">
    <citation type="submission" date="2014-05" db="EMBL/GenBank/DDBJ databases">
        <title>The genome and life-stage specific transcriptomes of Globodera pallida elucidate key aspects of plant parasitism by a cyst nematode.</title>
        <authorList>
            <person name="Cotton J.A."/>
            <person name="Lilley C.J."/>
            <person name="Jones L.M."/>
            <person name="Kikuchi T."/>
            <person name="Reid A.J."/>
            <person name="Thorpe P."/>
            <person name="Tsai I.J."/>
            <person name="Beasley H."/>
            <person name="Blok V."/>
            <person name="Cock P.J.A."/>
            <person name="Van den Akker S.E."/>
            <person name="Holroyd N."/>
            <person name="Hunt M."/>
            <person name="Mantelin S."/>
            <person name="Naghra H."/>
            <person name="Pain A."/>
            <person name="Palomares-Rius J.E."/>
            <person name="Zarowiecki M."/>
            <person name="Berriman M."/>
            <person name="Jones J.T."/>
            <person name="Urwin P.E."/>
        </authorList>
    </citation>
    <scope>NUCLEOTIDE SEQUENCE [LARGE SCALE GENOMIC DNA]</scope>
    <source>
        <strain evidence="13">Lindley</strain>
    </source>
</reference>
<evidence type="ECO:0000256" key="7">
    <source>
        <dbReference type="ARBA" id="ARBA00022692"/>
    </source>
</evidence>
<dbReference type="SMART" id="SM01128">
    <property type="entry name" value="DDRGK"/>
    <property type="match status" value="1"/>
</dbReference>
<proteinExistence type="inferred from homology"/>
<evidence type="ECO:0000256" key="10">
    <source>
        <dbReference type="ARBA" id="ARBA00023224"/>
    </source>
</evidence>